<organism evidence="1 2">
    <name type="scientific">Cloeon dipterum</name>
    <dbReference type="NCBI Taxonomy" id="197152"/>
    <lineage>
        <taxon>Eukaryota</taxon>
        <taxon>Metazoa</taxon>
        <taxon>Ecdysozoa</taxon>
        <taxon>Arthropoda</taxon>
        <taxon>Hexapoda</taxon>
        <taxon>Insecta</taxon>
        <taxon>Pterygota</taxon>
        <taxon>Palaeoptera</taxon>
        <taxon>Ephemeroptera</taxon>
        <taxon>Pisciforma</taxon>
        <taxon>Baetidae</taxon>
        <taxon>Cloeon</taxon>
    </lineage>
</organism>
<name>A0A8S1D5E6_9INSE</name>
<dbReference type="SUPFAM" id="SSF52047">
    <property type="entry name" value="RNI-like"/>
    <property type="match status" value="1"/>
</dbReference>
<gene>
    <name evidence="1" type="ORF">CLODIP_2_CD13038</name>
</gene>
<dbReference type="AlphaFoldDB" id="A0A8S1D5E6"/>
<dbReference type="Gene3D" id="3.80.10.10">
    <property type="entry name" value="Ribonuclease Inhibitor"/>
    <property type="match status" value="1"/>
</dbReference>
<accession>A0A8S1D5E6</accession>
<protein>
    <submittedName>
        <fullName evidence="1">Uncharacterized protein</fullName>
    </submittedName>
</protein>
<dbReference type="InterPro" id="IPR032675">
    <property type="entry name" value="LRR_dom_sf"/>
</dbReference>
<reference evidence="1 2" key="1">
    <citation type="submission" date="2020-04" db="EMBL/GenBank/DDBJ databases">
        <authorList>
            <person name="Alioto T."/>
            <person name="Alioto T."/>
            <person name="Gomez Garrido J."/>
        </authorList>
    </citation>
    <scope>NUCLEOTIDE SEQUENCE [LARGE SCALE GENOMIC DNA]</scope>
</reference>
<keyword evidence="2" id="KW-1185">Reference proteome</keyword>
<dbReference type="Proteomes" id="UP000494165">
    <property type="component" value="Unassembled WGS sequence"/>
</dbReference>
<sequence length="548" mass="62583">MSRSKLAKLLAVARGLYNVTLLAGNYLHIRIQKNNSVGGILGERHSDTGGESGPPYLGTEKRLLHSPVKAGSLTFVFSPSLALYVCDLYPSAQATRTMKRKLSDMAFDVAMENIDSWDKNHVKKIIVPYRSKKLDLSWHEAKNHHLNCDGKGNHIDKLFATLPCLINSKMYKRFDITDWTEMHCKSSTLSNSRFQEFIRCLGSNTPNLEELMLSCPNGREYSLEKRELASIAQLRNLKKLNIVNVLVPLSGFLELTRQCDKLERIFVAKVGIDVEPSGDAFSDKFVFIDIDSQHERRLGLTLESTLPSEQRYTGFDRFVRLKLAPTRVDQISLIRGFTKVKEIMFYSHNLEDVETMDEFPHFPEVKFAHVHCKGATAHALRCFLKRNGQNLQELSLCGIDPKQNMTFAEVLTLSPHLTSFIIARSNLLGNDAPVEAMSRLTKFKWKGVYDESVDPVAFSSILYAPLLVDVNIDLPKIDFSDNDSILFRIRRREILQNIMEFQMVENIRKIFDFGCNFSIVLKNLKNNDFCALEQAIHCRIFYRKCLNL</sequence>
<dbReference type="EMBL" id="CADEPI010000107">
    <property type="protein sequence ID" value="CAB3375088.1"/>
    <property type="molecule type" value="Genomic_DNA"/>
</dbReference>
<evidence type="ECO:0000313" key="1">
    <source>
        <dbReference type="EMBL" id="CAB3375088.1"/>
    </source>
</evidence>
<dbReference type="OrthoDB" id="2882671at2759"/>
<evidence type="ECO:0000313" key="2">
    <source>
        <dbReference type="Proteomes" id="UP000494165"/>
    </source>
</evidence>
<comment type="caution">
    <text evidence="1">The sequence shown here is derived from an EMBL/GenBank/DDBJ whole genome shotgun (WGS) entry which is preliminary data.</text>
</comment>
<proteinExistence type="predicted"/>